<dbReference type="AlphaFoldDB" id="A0ABF7QTC8"/>
<organism evidence="1 2">
    <name type="scientific">Rhizobium leguminosarum bv. trifolii (strain WSM2304)</name>
    <dbReference type="NCBI Taxonomy" id="395492"/>
    <lineage>
        <taxon>Bacteria</taxon>
        <taxon>Pseudomonadati</taxon>
        <taxon>Pseudomonadota</taxon>
        <taxon>Alphaproteobacteria</taxon>
        <taxon>Hyphomicrobiales</taxon>
        <taxon>Rhizobiaceae</taxon>
        <taxon>Rhizobium/Agrobacterium group</taxon>
        <taxon>Rhizobium</taxon>
    </lineage>
</organism>
<dbReference type="Pfam" id="PF18728">
    <property type="entry name" value="HEPN_AbiV"/>
    <property type="match status" value="1"/>
</dbReference>
<name>A0ABF7QTC8_RHILW</name>
<accession>A0ABF7QTC8</accession>
<keyword evidence="2" id="KW-1185">Reference proteome</keyword>
<evidence type="ECO:0008006" key="3">
    <source>
        <dbReference type="Google" id="ProtNLM"/>
    </source>
</evidence>
<dbReference type="InterPro" id="IPR030987">
    <property type="entry name" value="AbiV"/>
</dbReference>
<reference evidence="1 2" key="1">
    <citation type="journal article" date="2010" name="Stand. Genomic Sci.">
        <title>Complete genome sequence of Rhizobium leguminosarum bv trifolii strain WSM2304, an effective microsymbiont of the South American clover Trifolium polymorphum.</title>
        <authorList>
            <person name="Reeve W."/>
            <person name="O'Hara G."/>
            <person name="Chain P."/>
            <person name="Ardley J."/>
            <person name="Brau L."/>
            <person name="Nandesena K."/>
            <person name="Tiwari R."/>
            <person name="Malfatti S."/>
            <person name="Kiss H."/>
            <person name="Lapidus A."/>
            <person name="Copeland A."/>
            <person name="Nolan M."/>
            <person name="Land M."/>
            <person name="Ivanova N."/>
            <person name="Mavromatis K."/>
            <person name="Markowitz V."/>
            <person name="Kyrpides N."/>
            <person name="Melino V."/>
            <person name="Denton M."/>
            <person name="Yates R."/>
            <person name="Howieson J."/>
        </authorList>
    </citation>
    <scope>NUCLEOTIDE SEQUENCE [LARGE SCALE GENOMIC DNA]</scope>
    <source>
        <strain evidence="1 2">WSM2304</strain>
    </source>
</reference>
<dbReference type="EMBL" id="CP001191">
    <property type="protein sequence ID" value="ACI57505.1"/>
    <property type="molecule type" value="Genomic_DNA"/>
</dbReference>
<protein>
    <recommendedName>
        <fullName evidence="3">AbiV family abortive infection protein</fullName>
    </recommendedName>
</protein>
<evidence type="ECO:0000313" key="1">
    <source>
        <dbReference type="EMBL" id="ACI57505.1"/>
    </source>
</evidence>
<proteinExistence type="predicted"/>
<dbReference type="Proteomes" id="UP000008330">
    <property type="component" value="Chromosome"/>
</dbReference>
<evidence type="ECO:0000313" key="2">
    <source>
        <dbReference type="Proteomes" id="UP000008330"/>
    </source>
</evidence>
<dbReference type="NCBIfam" id="TIGR04498">
    <property type="entry name" value="AbiV_defense"/>
    <property type="match status" value="1"/>
</dbReference>
<gene>
    <name evidence="1" type="ordered locus">Rleg2_4246</name>
</gene>
<dbReference type="RefSeq" id="WP_012559627.1">
    <property type="nucleotide sequence ID" value="NC_011369.1"/>
</dbReference>
<sequence length="249" mass="27720">MSAEALDAVFDNIKSLREGARSLYRQKRFNLSVHVAIAAREEMSKYLMLFCKEHLPLEVFNKRFSHIPKHRLAAAAYFISGQVSIVYLLEKIAEKTQGTEIGVHASALHTIAQTALVRGNPARTADAILHLLKKSDNEQHEEISRASVVKAEGHRTSSIYVDVSGSLDVVSRPSDITAKDAKGYLDHLTVGEAAIKFIRTPAMSLSKYVSLLPAKERRQIAKEIKIKMQDFMNTFPEARSRASSAKTTK</sequence>
<dbReference type="KEGG" id="rlt:Rleg2_4246"/>